<evidence type="ECO:0000313" key="2">
    <source>
        <dbReference type="EMBL" id="GGM51474.1"/>
    </source>
</evidence>
<proteinExistence type="predicted"/>
<name>A0A8H9L9U9_9DEIO</name>
<protein>
    <submittedName>
        <fullName evidence="2">Uncharacterized protein</fullName>
    </submittedName>
</protein>
<evidence type="ECO:0000256" key="1">
    <source>
        <dbReference type="SAM" id="MobiDB-lite"/>
    </source>
</evidence>
<keyword evidence="3" id="KW-1185">Reference proteome</keyword>
<sequence>MHRLRAVQREHVGLFGGADQCTHLMSGGGGLRGHAAAHAASRSDHCEIHEAQLRPARAGTLRHAPRFPLRQSAQAPGRGAGVSCDQ</sequence>
<dbReference type="Proteomes" id="UP000600547">
    <property type="component" value="Unassembled WGS sequence"/>
</dbReference>
<gene>
    <name evidence="2" type="ORF">GCM10008956_29470</name>
</gene>
<evidence type="ECO:0000313" key="3">
    <source>
        <dbReference type="Proteomes" id="UP000600547"/>
    </source>
</evidence>
<organism evidence="2 3">
    <name type="scientific">Deinococcus arenae</name>
    <dbReference type="NCBI Taxonomy" id="1452751"/>
    <lineage>
        <taxon>Bacteria</taxon>
        <taxon>Thermotogati</taxon>
        <taxon>Deinococcota</taxon>
        <taxon>Deinococci</taxon>
        <taxon>Deinococcales</taxon>
        <taxon>Deinococcaceae</taxon>
        <taxon>Deinococcus</taxon>
    </lineage>
</organism>
<dbReference type="AlphaFoldDB" id="A0A8H9L9U9"/>
<feature type="region of interest" description="Disordered" evidence="1">
    <location>
        <begin position="67"/>
        <end position="86"/>
    </location>
</feature>
<dbReference type="EMBL" id="BMQG01000010">
    <property type="protein sequence ID" value="GGM51474.1"/>
    <property type="molecule type" value="Genomic_DNA"/>
</dbReference>
<accession>A0A8H9L9U9</accession>
<reference evidence="3" key="1">
    <citation type="journal article" date="2019" name="Int. J. Syst. Evol. Microbiol.">
        <title>The Global Catalogue of Microorganisms (GCM) 10K type strain sequencing project: providing services to taxonomists for standard genome sequencing and annotation.</title>
        <authorList>
            <consortium name="The Broad Institute Genomics Platform"/>
            <consortium name="The Broad Institute Genome Sequencing Center for Infectious Disease"/>
            <person name="Wu L."/>
            <person name="Ma J."/>
        </authorList>
    </citation>
    <scope>NUCLEOTIDE SEQUENCE [LARGE SCALE GENOMIC DNA]</scope>
    <source>
        <strain evidence="3">JCM 31047</strain>
    </source>
</reference>
<comment type="caution">
    <text evidence="2">The sequence shown here is derived from an EMBL/GenBank/DDBJ whole genome shotgun (WGS) entry which is preliminary data.</text>
</comment>